<dbReference type="PANTHER" id="PTHR43214">
    <property type="entry name" value="TWO-COMPONENT RESPONSE REGULATOR"/>
    <property type="match status" value="1"/>
</dbReference>
<evidence type="ECO:0000313" key="8">
    <source>
        <dbReference type="EMBL" id="SKC45319.1"/>
    </source>
</evidence>
<dbReference type="InterPro" id="IPR011006">
    <property type="entry name" value="CheY-like_superfamily"/>
</dbReference>
<gene>
    <name evidence="8" type="ORF">SAMN05660236_0654</name>
</gene>
<feature type="modified residue" description="4-aspartylphosphate" evidence="5">
    <location>
        <position position="55"/>
    </location>
</feature>
<dbReference type="STRING" id="688867.SAMN05660236_0654"/>
<dbReference type="EMBL" id="FUZU01000001">
    <property type="protein sequence ID" value="SKC45319.1"/>
    <property type="molecule type" value="Genomic_DNA"/>
</dbReference>
<evidence type="ECO:0000256" key="5">
    <source>
        <dbReference type="PROSITE-ProRule" id="PRU00169"/>
    </source>
</evidence>
<keyword evidence="9" id="KW-1185">Reference proteome</keyword>
<organism evidence="8 9">
    <name type="scientific">Ohtaekwangia koreensis</name>
    <dbReference type="NCBI Taxonomy" id="688867"/>
    <lineage>
        <taxon>Bacteria</taxon>
        <taxon>Pseudomonadati</taxon>
        <taxon>Bacteroidota</taxon>
        <taxon>Cytophagia</taxon>
        <taxon>Cytophagales</taxon>
        <taxon>Fulvivirgaceae</taxon>
        <taxon>Ohtaekwangia</taxon>
    </lineage>
</organism>
<dbReference type="CDD" id="cd06170">
    <property type="entry name" value="LuxR_C_like"/>
    <property type="match status" value="1"/>
</dbReference>
<dbReference type="GO" id="GO:0003677">
    <property type="term" value="F:DNA binding"/>
    <property type="evidence" value="ECO:0007669"/>
    <property type="project" value="UniProtKB-KW"/>
</dbReference>
<evidence type="ECO:0000256" key="2">
    <source>
        <dbReference type="ARBA" id="ARBA00023015"/>
    </source>
</evidence>
<dbReference type="Pfam" id="PF00196">
    <property type="entry name" value="GerE"/>
    <property type="match status" value="1"/>
</dbReference>
<dbReference type="AlphaFoldDB" id="A0A1T5J1I4"/>
<evidence type="ECO:0000259" key="7">
    <source>
        <dbReference type="PROSITE" id="PS50110"/>
    </source>
</evidence>
<dbReference type="InterPro" id="IPR016032">
    <property type="entry name" value="Sig_transdc_resp-reg_C-effctor"/>
</dbReference>
<dbReference type="PRINTS" id="PR00038">
    <property type="entry name" value="HTHLUXR"/>
</dbReference>
<dbReference type="Pfam" id="PF00072">
    <property type="entry name" value="Response_reg"/>
    <property type="match status" value="1"/>
</dbReference>
<dbReference type="Proteomes" id="UP000190961">
    <property type="component" value="Unassembled WGS sequence"/>
</dbReference>
<dbReference type="InterPro" id="IPR000792">
    <property type="entry name" value="Tscrpt_reg_LuxR_C"/>
</dbReference>
<dbReference type="GO" id="GO:0006355">
    <property type="term" value="P:regulation of DNA-templated transcription"/>
    <property type="evidence" value="ECO:0007669"/>
    <property type="project" value="InterPro"/>
</dbReference>
<keyword evidence="2" id="KW-0805">Transcription regulation</keyword>
<dbReference type="CDD" id="cd17535">
    <property type="entry name" value="REC_NarL-like"/>
    <property type="match status" value="1"/>
</dbReference>
<dbReference type="InterPro" id="IPR001789">
    <property type="entry name" value="Sig_transdc_resp-reg_receiver"/>
</dbReference>
<feature type="domain" description="Response regulatory" evidence="7">
    <location>
        <begin position="4"/>
        <end position="120"/>
    </location>
</feature>
<evidence type="ECO:0000313" key="9">
    <source>
        <dbReference type="Proteomes" id="UP000190961"/>
    </source>
</evidence>
<feature type="domain" description="HTH luxR-type" evidence="6">
    <location>
        <begin position="144"/>
        <end position="209"/>
    </location>
</feature>
<dbReference type="SMART" id="SM00448">
    <property type="entry name" value="REC"/>
    <property type="match status" value="1"/>
</dbReference>
<keyword evidence="3 8" id="KW-0238">DNA-binding</keyword>
<dbReference type="PANTHER" id="PTHR43214:SF24">
    <property type="entry name" value="TRANSCRIPTIONAL REGULATORY PROTEIN NARL-RELATED"/>
    <property type="match status" value="1"/>
</dbReference>
<evidence type="ECO:0000259" key="6">
    <source>
        <dbReference type="PROSITE" id="PS50043"/>
    </source>
</evidence>
<dbReference type="InterPro" id="IPR039420">
    <property type="entry name" value="WalR-like"/>
</dbReference>
<dbReference type="GO" id="GO:0000160">
    <property type="term" value="P:phosphorelay signal transduction system"/>
    <property type="evidence" value="ECO:0007669"/>
    <property type="project" value="InterPro"/>
</dbReference>
<proteinExistence type="predicted"/>
<accession>A0A1T5J1I4</accession>
<keyword evidence="1 5" id="KW-0597">Phosphoprotein</keyword>
<dbReference type="SUPFAM" id="SSF46894">
    <property type="entry name" value="C-terminal effector domain of the bipartite response regulators"/>
    <property type="match status" value="1"/>
</dbReference>
<keyword evidence="4" id="KW-0804">Transcription</keyword>
<dbReference type="PROSITE" id="PS00622">
    <property type="entry name" value="HTH_LUXR_1"/>
    <property type="match status" value="1"/>
</dbReference>
<dbReference type="PROSITE" id="PS50043">
    <property type="entry name" value="HTH_LUXR_2"/>
    <property type="match status" value="1"/>
</dbReference>
<evidence type="ECO:0000256" key="4">
    <source>
        <dbReference type="ARBA" id="ARBA00023163"/>
    </source>
</evidence>
<protein>
    <submittedName>
        <fullName evidence="8">DNA-binding response regulator, NarL/FixJ family, contains REC and HTH domains</fullName>
    </submittedName>
</protein>
<name>A0A1T5J1I4_9BACT</name>
<dbReference type="RefSeq" id="WP_079685263.1">
    <property type="nucleotide sequence ID" value="NZ_FUZU01000001.1"/>
</dbReference>
<evidence type="ECO:0000256" key="3">
    <source>
        <dbReference type="ARBA" id="ARBA00023125"/>
    </source>
</evidence>
<dbReference type="OrthoDB" id="9797341at2"/>
<reference evidence="8 9" key="1">
    <citation type="submission" date="2017-02" db="EMBL/GenBank/DDBJ databases">
        <authorList>
            <person name="Peterson S.W."/>
        </authorList>
    </citation>
    <scope>NUCLEOTIDE SEQUENCE [LARGE SCALE GENOMIC DNA]</scope>
    <source>
        <strain evidence="8 9">DSM 25262</strain>
    </source>
</reference>
<sequence>MSTRLLLYEDNKQLRESVGALISFSEDFILTGSFGEVLSVEEQVKTLQPEVILMDIDLPGMNGIEAVKKIRAFNSSIYILMLTVFDDNKHVLDAICAGASGYLLKKYLPEKLIESIHEVMNGGAPMSPGIARLVVAQLQQLPADQANKYQLTAREKEILASLSKGNSYKLIAAHFSISIDTVRTHIKHIYEKLQVRSQTEAVSKAINEKLV</sequence>
<dbReference type="Gene3D" id="3.40.50.2300">
    <property type="match status" value="1"/>
</dbReference>
<evidence type="ECO:0000256" key="1">
    <source>
        <dbReference type="ARBA" id="ARBA00022553"/>
    </source>
</evidence>
<dbReference type="SMART" id="SM00421">
    <property type="entry name" value="HTH_LUXR"/>
    <property type="match status" value="1"/>
</dbReference>
<dbReference type="PROSITE" id="PS50110">
    <property type="entry name" value="RESPONSE_REGULATORY"/>
    <property type="match status" value="1"/>
</dbReference>
<dbReference type="InterPro" id="IPR058245">
    <property type="entry name" value="NreC/VraR/RcsB-like_REC"/>
</dbReference>
<dbReference type="SUPFAM" id="SSF52172">
    <property type="entry name" value="CheY-like"/>
    <property type="match status" value="1"/>
</dbReference>